<feature type="compositionally biased region" description="Low complexity" evidence="5">
    <location>
        <begin position="347"/>
        <end position="367"/>
    </location>
</feature>
<dbReference type="InterPro" id="IPR002110">
    <property type="entry name" value="Ankyrin_rpt"/>
</dbReference>
<dbReference type="GO" id="GO:0033309">
    <property type="term" value="C:SBF transcription complex"/>
    <property type="evidence" value="ECO:0007669"/>
    <property type="project" value="TreeGrafter"/>
</dbReference>
<dbReference type="InterPro" id="IPR051642">
    <property type="entry name" value="SWI6-like"/>
</dbReference>
<dbReference type="EMBL" id="JANBOH010000096">
    <property type="protein sequence ID" value="KAJ1645637.1"/>
    <property type="molecule type" value="Genomic_DNA"/>
</dbReference>
<name>A0A9W7XMD6_9FUNG</name>
<keyword evidence="2 3" id="KW-0040">ANK repeat</keyword>
<feature type="region of interest" description="Disordered" evidence="5">
    <location>
        <begin position="820"/>
        <end position="845"/>
    </location>
</feature>
<organism evidence="7 8">
    <name type="scientific">Coemansia asiatica</name>
    <dbReference type="NCBI Taxonomy" id="1052880"/>
    <lineage>
        <taxon>Eukaryota</taxon>
        <taxon>Fungi</taxon>
        <taxon>Fungi incertae sedis</taxon>
        <taxon>Zoopagomycota</taxon>
        <taxon>Kickxellomycotina</taxon>
        <taxon>Kickxellomycetes</taxon>
        <taxon>Kickxellales</taxon>
        <taxon>Kickxellaceae</taxon>
        <taxon>Coemansia</taxon>
    </lineage>
</organism>
<keyword evidence="4" id="KW-0175">Coiled coil</keyword>
<evidence type="ECO:0000256" key="1">
    <source>
        <dbReference type="ARBA" id="ARBA00022737"/>
    </source>
</evidence>
<evidence type="ECO:0000313" key="7">
    <source>
        <dbReference type="EMBL" id="KAJ1645637.1"/>
    </source>
</evidence>
<reference evidence="7" key="1">
    <citation type="submission" date="2022-07" db="EMBL/GenBank/DDBJ databases">
        <title>Phylogenomic reconstructions and comparative analyses of Kickxellomycotina fungi.</title>
        <authorList>
            <person name="Reynolds N.K."/>
            <person name="Stajich J.E."/>
            <person name="Barry K."/>
            <person name="Grigoriev I.V."/>
            <person name="Crous P."/>
            <person name="Smith M.E."/>
        </authorList>
    </citation>
    <scope>NUCLEOTIDE SEQUENCE</scope>
    <source>
        <strain evidence="7">NBRC 105413</strain>
    </source>
</reference>
<dbReference type="GO" id="GO:0001228">
    <property type="term" value="F:DNA-binding transcription activator activity, RNA polymerase II-specific"/>
    <property type="evidence" value="ECO:0007669"/>
    <property type="project" value="UniProtKB-ARBA"/>
</dbReference>
<evidence type="ECO:0000259" key="6">
    <source>
        <dbReference type="PROSITE" id="PS51299"/>
    </source>
</evidence>
<feature type="compositionally biased region" description="Polar residues" evidence="5">
    <location>
        <begin position="174"/>
        <end position="187"/>
    </location>
</feature>
<evidence type="ECO:0000256" key="5">
    <source>
        <dbReference type="SAM" id="MobiDB-lite"/>
    </source>
</evidence>
<feature type="compositionally biased region" description="Low complexity" evidence="5">
    <location>
        <begin position="422"/>
        <end position="442"/>
    </location>
</feature>
<dbReference type="Pfam" id="PF04383">
    <property type="entry name" value="KilA-N"/>
    <property type="match status" value="1"/>
</dbReference>
<keyword evidence="8" id="KW-1185">Reference proteome</keyword>
<dbReference type="Proteomes" id="UP001145021">
    <property type="component" value="Unassembled WGS sequence"/>
</dbReference>
<feature type="region of interest" description="Disordered" evidence="5">
    <location>
        <begin position="141"/>
        <end position="259"/>
    </location>
</feature>
<dbReference type="AlphaFoldDB" id="A0A9W7XMD6"/>
<proteinExistence type="predicted"/>
<protein>
    <submittedName>
        <fullName evidence="7">Transcription factor mbp1</fullName>
    </submittedName>
</protein>
<evidence type="ECO:0000256" key="3">
    <source>
        <dbReference type="PROSITE-ProRule" id="PRU00023"/>
    </source>
</evidence>
<evidence type="ECO:0000256" key="2">
    <source>
        <dbReference type="ARBA" id="ARBA00023043"/>
    </source>
</evidence>
<dbReference type="Pfam" id="PF12796">
    <property type="entry name" value="Ank_2"/>
    <property type="match status" value="1"/>
</dbReference>
<dbReference type="SUPFAM" id="SSF48403">
    <property type="entry name" value="Ankyrin repeat"/>
    <property type="match status" value="1"/>
</dbReference>
<keyword evidence="1" id="KW-0677">Repeat</keyword>
<dbReference type="SUPFAM" id="SSF54616">
    <property type="entry name" value="DNA-binding domain of Mlu1-box binding protein MBP1"/>
    <property type="match status" value="1"/>
</dbReference>
<comment type="caution">
    <text evidence="7">The sequence shown here is derived from an EMBL/GenBank/DDBJ whole genome shotgun (WGS) entry which is preliminary data.</text>
</comment>
<feature type="region of interest" description="Disordered" evidence="5">
    <location>
        <begin position="302"/>
        <end position="372"/>
    </location>
</feature>
<dbReference type="PROSITE" id="PS50088">
    <property type="entry name" value="ANK_REPEAT"/>
    <property type="match status" value="1"/>
</dbReference>
<dbReference type="GO" id="GO:0003677">
    <property type="term" value="F:DNA binding"/>
    <property type="evidence" value="ECO:0007669"/>
    <property type="project" value="InterPro"/>
</dbReference>
<dbReference type="PANTHER" id="PTHR43828:SF15">
    <property type="entry name" value="TRANSCRIPTION FACTOR MBP1"/>
    <property type="match status" value="1"/>
</dbReference>
<dbReference type="InterPro" id="IPR003163">
    <property type="entry name" value="Tscrpt_reg_HTH_APSES-type"/>
</dbReference>
<dbReference type="SMART" id="SM00248">
    <property type="entry name" value="ANK"/>
    <property type="match status" value="3"/>
</dbReference>
<evidence type="ECO:0000256" key="4">
    <source>
        <dbReference type="SAM" id="Coils"/>
    </source>
</evidence>
<dbReference type="Gene3D" id="1.25.40.20">
    <property type="entry name" value="Ankyrin repeat-containing domain"/>
    <property type="match status" value="1"/>
</dbReference>
<dbReference type="SMART" id="SM01252">
    <property type="entry name" value="KilA-N"/>
    <property type="match status" value="1"/>
</dbReference>
<dbReference type="GO" id="GO:0030907">
    <property type="term" value="C:MBF transcription complex"/>
    <property type="evidence" value="ECO:0007669"/>
    <property type="project" value="TreeGrafter"/>
</dbReference>
<feature type="domain" description="HTH APSES-type" evidence="6">
    <location>
        <begin position="24"/>
        <end position="130"/>
    </location>
</feature>
<feature type="compositionally biased region" description="Low complexity" evidence="5">
    <location>
        <begin position="239"/>
        <end position="259"/>
    </location>
</feature>
<feature type="region of interest" description="Disordered" evidence="5">
    <location>
        <begin position="404"/>
        <end position="442"/>
    </location>
</feature>
<dbReference type="InterPro" id="IPR018004">
    <property type="entry name" value="KilA/APSES_HTH"/>
</dbReference>
<dbReference type="PROSITE" id="PS50297">
    <property type="entry name" value="ANK_REP_REGION"/>
    <property type="match status" value="1"/>
</dbReference>
<dbReference type="InterPro" id="IPR036770">
    <property type="entry name" value="Ankyrin_rpt-contain_sf"/>
</dbReference>
<gene>
    <name evidence="7" type="primary">MBP1</name>
    <name evidence="7" type="ORF">LPJ64_002798</name>
</gene>
<accession>A0A9W7XMD6</accession>
<evidence type="ECO:0000313" key="8">
    <source>
        <dbReference type="Proteomes" id="UP001145021"/>
    </source>
</evidence>
<dbReference type="Gene3D" id="3.10.260.10">
    <property type="entry name" value="Transcription regulator HTH, APSES-type DNA-binding domain"/>
    <property type="match status" value="1"/>
</dbReference>
<feature type="coiled-coil region" evidence="4">
    <location>
        <begin position="708"/>
        <end position="752"/>
    </location>
</feature>
<dbReference type="InterPro" id="IPR036887">
    <property type="entry name" value="HTH_APSES_sf"/>
</dbReference>
<feature type="compositionally biased region" description="Low complexity" evidence="5">
    <location>
        <begin position="831"/>
        <end position="845"/>
    </location>
</feature>
<dbReference type="PANTHER" id="PTHR43828">
    <property type="entry name" value="ASPARAGINASE"/>
    <property type="match status" value="1"/>
</dbReference>
<dbReference type="PROSITE" id="PS51299">
    <property type="entry name" value="HTH_APSES"/>
    <property type="match status" value="1"/>
</dbReference>
<feature type="repeat" description="ANK" evidence="3">
    <location>
        <begin position="514"/>
        <end position="546"/>
    </location>
</feature>
<sequence length="902" mass="97382">MAEATQASGTGPGTNDMSISTRQVWSASYAGVEVFQLLLNGTAIMRRRKDSYINATQILKCAQFDKPHRTRFLEKEVHTGIHEKVQGGYGKYQGTWVPLERARALARELGVYELLRYLFEYNPAPGEKPPTAPRSLESMYNKRKSKENAANGAEKAPKRRVYADITGSKKKRQTSGSLSSILNSTADSVHASAGAQQQRPQPTREWQSYSTAAVASGAPQTSQSVHPSVHAYAATPPRQQHNQQQNHYQQQSFQQYKYQPPHRHPAPIFMTPESPGGYARHQHYQLHGRLSAYEQTTPTAAAVAGGRRVDRQAPPPSLIYNDGNNGNHDCGSKPNIQSAHGVHSRTHSGQSTSHHSSACSVHSASGSPETGRVLRDISNTHHAMASQAPNNGSKSSAASLLTPPASAIRRPGPLVQRPPASPSTVSVSASTSASVSPRSAPSRVGSGLSLGLGCVSSAAQLGHSADASAMPSAYAQLIAFVSQPRATHARASSAVEQILRDRSSSLANAVVCADGRTLLHVAAQNGHWNVVQALLDSGASPRHATHDGRTALMLVVSSLHAWRHREPKIFEWLVDSMAVALGSCDSCGRSVLHWASMAYEPSTEWPQASAYYARLLVDRLKRMGKADLIRQADSRGRSPADTARHAGLDETAVIFAKALQPPPGADRYDEAVASTTKIISAAAAELRHEHRQQQAAIDADTQQAAVLLLDLRREHEAAQQTASQAQAVHMQCQDAQVREAQLKRQIKQAVNLQQAARFALVMQQQPARPEPQTPNGDPRAELRALRQSALAYEQAGRRLASEYADLAAMVRPWPRPPLLSHFDGDDSGAMRVPSGSSRHSPSSVVDSEAADVQAITAVLAVEEQRLQKFERVVAAACGDLSLDKVRTVVEPVLSVLNNGNTL</sequence>
<feature type="compositionally biased region" description="Polar residues" evidence="5">
    <location>
        <begin position="194"/>
        <end position="226"/>
    </location>
</feature>